<proteinExistence type="inferred from homology"/>
<evidence type="ECO:0000256" key="3">
    <source>
        <dbReference type="ARBA" id="ARBA00022475"/>
    </source>
</evidence>
<dbReference type="PANTHER" id="PTHR32322">
    <property type="entry name" value="INNER MEMBRANE TRANSPORTER"/>
    <property type="match status" value="1"/>
</dbReference>
<evidence type="ECO:0000313" key="9">
    <source>
        <dbReference type="EMBL" id="CUN84082.1"/>
    </source>
</evidence>
<feature type="transmembrane region" description="Helical" evidence="7">
    <location>
        <begin position="213"/>
        <end position="233"/>
    </location>
</feature>
<dbReference type="AlphaFoldDB" id="A0A174A5V0"/>
<feature type="transmembrane region" description="Helical" evidence="7">
    <location>
        <begin position="96"/>
        <end position="116"/>
    </location>
</feature>
<dbReference type="SUPFAM" id="SSF103481">
    <property type="entry name" value="Multidrug resistance efflux transporter EmrE"/>
    <property type="match status" value="2"/>
</dbReference>
<dbReference type="GO" id="GO:0005886">
    <property type="term" value="C:plasma membrane"/>
    <property type="evidence" value="ECO:0007669"/>
    <property type="project" value="UniProtKB-SubCell"/>
</dbReference>
<feature type="transmembrane region" description="Helical" evidence="7">
    <location>
        <begin position="270"/>
        <end position="287"/>
    </location>
</feature>
<comment type="subcellular location">
    <subcellularLocation>
        <location evidence="1">Cell membrane</location>
        <topology evidence="1">Multi-pass membrane protein</topology>
    </subcellularLocation>
</comment>
<feature type="domain" description="EamA" evidence="8">
    <location>
        <begin position="6"/>
        <end position="139"/>
    </location>
</feature>
<dbReference type="eggNOG" id="COG0697">
    <property type="taxonomic scope" value="Bacteria"/>
</dbReference>
<feature type="transmembrane region" description="Helical" evidence="7">
    <location>
        <begin position="180"/>
        <end position="201"/>
    </location>
</feature>
<dbReference type="STRING" id="187979.ERS852385_01496"/>
<feature type="domain" description="EamA" evidence="8">
    <location>
        <begin position="151"/>
        <end position="287"/>
    </location>
</feature>
<evidence type="ECO:0000256" key="5">
    <source>
        <dbReference type="ARBA" id="ARBA00022989"/>
    </source>
</evidence>
<dbReference type="InterPro" id="IPR037185">
    <property type="entry name" value="EmrE-like"/>
</dbReference>
<comment type="similarity">
    <text evidence="2">Belongs to the EamA transporter family.</text>
</comment>
<dbReference type="InterPro" id="IPR000620">
    <property type="entry name" value="EamA_dom"/>
</dbReference>
<evidence type="ECO:0000256" key="7">
    <source>
        <dbReference type="SAM" id="Phobius"/>
    </source>
</evidence>
<evidence type="ECO:0000256" key="6">
    <source>
        <dbReference type="ARBA" id="ARBA00023136"/>
    </source>
</evidence>
<evidence type="ECO:0000256" key="2">
    <source>
        <dbReference type="ARBA" id="ARBA00007362"/>
    </source>
</evidence>
<evidence type="ECO:0000256" key="1">
    <source>
        <dbReference type="ARBA" id="ARBA00004651"/>
    </source>
</evidence>
<reference evidence="9 10" key="1">
    <citation type="submission" date="2015-09" db="EMBL/GenBank/DDBJ databases">
        <authorList>
            <consortium name="Pathogen Informatics"/>
        </authorList>
    </citation>
    <scope>NUCLEOTIDE SEQUENCE [LARGE SCALE GENOMIC DNA]</scope>
    <source>
        <strain evidence="9 10">2789STDY5608828</strain>
    </source>
</reference>
<dbReference type="RefSeq" id="WP_055161917.1">
    <property type="nucleotide sequence ID" value="NZ_CABIWZ010000009.1"/>
</dbReference>
<dbReference type="Proteomes" id="UP000095546">
    <property type="component" value="Unassembled WGS sequence"/>
</dbReference>
<feature type="transmembrane region" description="Helical" evidence="7">
    <location>
        <begin position="38"/>
        <end position="55"/>
    </location>
</feature>
<protein>
    <submittedName>
        <fullName evidence="9">Aromatic amino acid exporter</fullName>
    </submittedName>
</protein>
<feature type="transmembrane region" description="Helical" evidence="7">
    <location>
        <begin position="67"/>
        <end position="84"/>
    </location>
</feature>
<evidence type="ECO:0000259" key="8">
    <source>
        <dbReference type="Pfam" id="PF00892"/>
    </source>
</evidence>
<keyword evidence="6 7" id="KW-0472">Membrane</keyword>
<keyword evidence="3" id="KW-1003">Cell membrane</keyword>
<organism evidence="9 10">
    <name type="scientific">Mitsuokella jalaludinii</name>
    <dbReference type="NCBI Taxonomy" id="187979"/>
    <lineage>
        <taxon>Bacteria</taxon>
        <taxon>Bacillati</taxon>
        <taxon>Bacillota</taxon>
        <taxon>Negativicutes</taxon>
        <taxon>Selenomonadales</taxon>
        <taxon>Selenomonadaceae</taxon>
        <taxon>Mitsuokella</taxon>
    </lineage>
</organism>
<dbReference type="Pfam" id="PF00892">
    <property type="entry name" value="EamA"/>
    <property type="match status" value="2"/>
</dbReference>
<feature type="transmembrane region" description="Helical" evidence="7">
    <location>
        <begin position="152"/>
        <end position="173"/>
    </location>
</feature>
<evidence type="ECO:0000313" key="10">
    <source>
        <dbReference type="Proteomes" id="UP000095546"/>
    </source>
</evidence>
<accession>A0A174A5V0</accession>
<sequence length="314" mass="33846">MRYLVIGSCLLSLAGSIWGGMFIAVRLAIFVIPPVPLVWMRYGTALLALTILMVITHSSWHIDKKDCKLLLLSALSGQVLSIVTQETGTMMTSAQTGSVITAATPAFMVVFGYVLLHEKLTAGRIISVVLATIGVLFIVLDPDNFEINPLGGLSLFVAAVTWAFMSVLLKFLSEYPVITVTFYSVLIAFLTLTPYGLYWLLTSADYAAMSAPSVWGSVLYLGFISTTAGFCLWNKGLLYMDASLGGLFMFFQPTVGTFLGWLLLAEPVTLYFWIGFTLIAVGVVLALRGGNTTAAEKLARCHQDSGKASHPGGA</sequence>
<feature type="transmembrane region" description="Helical" evidence="7">
    <location>
        <begin position="245"/>
        <end position="264"/>
    </location>
</feature>
<feature type="transmembrane region" description="Helical" evidence="7">
    <location>
        <begin position="123"/>
        <end position="140"/>
    </location>
</feature>
<evidence type="ECO:0000256" key="4">
    <source>
        <dbReference type="ARBA" id="ARBA00022692"/>
    </source>
</evidence>
<keyword evidence="5 7" id="KW-1133">Transmembrane helix</keyword>
<dbReference type="PANTHER" id="PTHR32322:SF18">
    <property type="entry name" value="S-ADENOSYLMETHIONINE_S-ADENOSYLHOMOCYSTEINE TRANSPORTER"/>
    <property type="match status" value="1"/>
</dbReference>
<keyword evidence="10" id="KW-1185">Reference proteome</keyword>
<name>A0A174A5V0_9FIRM</name>
<gene>
    <name evidence="9" type="ORF">ERS852385_01496</name>
</gene>
<dbReference type="EMBL" id="CYYU01000009">
    <property type="protein sequence ID" value="CUN84082.1"/>
    <property type="molecule type" value="Genomic_DNA"/>
</dbReference>
<dbReference type="InterPro" id="IPR050638">
    <property type="entry name" value="AA-Vitamin_Transporters"/>
</dbReference>
<keyword evidence="4 7" id="KW-0812">Transmembrane</keyword>
<dbReference type="OrthoDB" id="34284at2"/>